<gene>
    <name evidence="1" type="ORF">SAMN06295900_11610</name>
</gene>
<dbReference type="RefSeq" id="WP_085229769.1">
    <property type="nucleotide sequence ID" value="NZ_BSQD01000014.1"/>
</dbReference>
<organism evidence="1 2">
    <name type="scientific">Trinickia caryophylli</name>
    <name type="common">Paraburkholderia caryophylli</name>
    <dbReference type="NCBI Taxonomy" id="28094"/>
    <lineage>
        <taxon>Bacteria</taxon>
        <taxon>Pseudomonadati</taxon>
        <taxon>Pseudomonadota</taxon>
        <taxon>Betaproteobacteria</taxon>
        <taxon>Burkholderiales</taxon>
        <taxon>Burkholderiaceae</taxon>
        <taxon>Trinickia</taxon>
    </lineage>
</organism>
<sequence length="327" mass="36437">MSAVIEAALARPTAGEAFPYDAELFDRRLLNCCQRHAAVWLERAGAPVRHLFHRALLSSDAVLEQIIVGKQPKYAIQSGFFSEQSLASIGIVQRTVAADRFDDIREDLLRAIDAHGFVLLSGNVFYFSHCVEFRNAHAQHVVVLHGRTANGEWEIVDDNPASVLCSYRHDDEAVSDFYENNTYRVFIDYDTSGMVSDAEAARRAQAELPALVSAHEDTRWFYDHIGDIVANRLDAPLLKFRTLHDAFALLSGSRYCFAAYLELDGWPAPIVETARAFAQSAYQLKNLMAKAQYGGRINPSTVQERCAGLKAVDERLLGEVRSALNVS</sequence>
<proteinExistence type="predicted"/>
<dbReference type="Proteomes" id="UP000192911">
    <property type="component" value="Unassembled WGS sequence"/>
</dbReference>
<dbReference type="OrthoDB" id="4033294at2"/>
<name>A0A1X7GHI9_TRICW</name>
<evidence type="ECO:0000313" key="2">
    <source>
        <dbReference type="Proteomes" id="UP000192911"/>
    </source>
</evidence>
<dbReference type="EMBL" id="FXAH01000016">
    <property type="protein sequence ID" value="SMF69986.1"/>
    <property type="molecule type" value="Genomic_DNA"/>
</dbReference>
<keyword evidence="2" id="KW-1185">Reference proteome</keyword>
<reference evidence="2" key="1">
    <citation type="submission" date="2017-04" db="EMBL/GenBank/DDBJ databases">
        <authorList>
            <person name="Varghese N."/>
            <person name="Submissions S."/>
        </authorList>
    </citation>
    <scope>NUCLEOTIDE SEQUENCE [LARGE SCALE GENOMIC DNA]</scope>
    <source>
        <strain evidence="2">Ballard 720</strain>
    </source>
</reference>
<protein>
    <recommendedName>
        <fullName evidence="3">Butirosin biosynthesis protein H, N-terminal</fullName>
    </recommendedName>
</protein>
<dbReference type="AlphaFoldDB" id="A0A1X7GHI9"/>
<evidence type="ECO:0000313" key="1">
    <source>
        <dbReference type="EMBL" id="SMF69986.1"/>
    </source>
</evidence>
<dbReference type="STRING" id="28094.SAMN06295900_11610"/>
<dbReference type="GeneID" id="95551996"/>
<accession>A0A1X7GHI9</accession>
<evidence type="ECO:0008006" key="3">
    <source>
        <dbReference type="Google" id="ProtNLM"/>
    </source>
</evidence>